<accession>A0A239IDF4</accession>
<evidence type="ECO:0000256" key="2">
    <source>
        <dbReference type="SAM" id="Phobius"/>
    </source>
</evidence>
<keyword evidence="2" id="KW-0472">Membrane</keyword>
<evidence type="ECO:0000256" key="1">
    <source>
        <dbReference type="SAM" id="MobiDB-lite"/>
    </source>
</evidence>
<feature type="transmembrane region" description="Helical" evidence="2">
    <location>
        <begin position="87"/>
        <end position="106"/>
    </location>
</feature>
<gene>
    <name evidence="3" type="ORF">SAMN04488107_4251</name>
</gene>
<dbReference type="AlphaFoldDB" id="A0A239IDF4"/>
<dbReference type="Proteomes" id="UP000198386">
    <property type="component" value="Unassembled WGS sequence"/>
</dbReference>
<evidence type="ECO:0008006" key="5">
    <source>
        <dbReference type="Google" id="ProtNLM"/>
    </source>
</evidence>
<name>A0A239IDF4_9ACTN</name>
<keyword evidence="2" id="KW-0812">Transmembrane</keyword>
<dbReference type="RefSeq" id="WP_176450129.1">
    <property type="nucleotide sequence ID" value="NZ_FZOH01000010.1"/>
</dbReference>
<feature type="transmembrane region" description="Helical" evidence="2">
    <location>
        <begin position="297"/>
        <end position="316"/>
    </location>
</feature>
<keyword evidence="2" id="KW-1133">Transmembrane helix</keyword>
<reference evidence="4" key="1">
    <citation type="submission" date="2017-06" db="EMBL/GenBank/DDBJ databases">
        <authorList>
            <person name="Varghese N."/>
            <person name="Submissions S."/>
        </authorList>
    </citation>
    <scope>NUCLEOTIDE SEQUENCE [LARGE SCALE GENOMIC DNA]</scope>
    <source>
        <strain evidence="4">DSM 45423</strain>
    </source>
</reference>
<feature type="region of interest" description="Disordered" evidence="1">
    <location>
        <begin position="1"/>
        <end position="27"/>
    </location>
</feature>
<evidence type="ECO:0000313" key="4">
    <source>
        <dbReference type="Proteomes" id="UP000198386"/>
    </source>
</evidence>
<feature type="transmembrane region" description="Helical" evidence="2">
    <location>
        <begin position="126"/>
        <end position="142"/>
    </location>
</feature>
<feature type="transmembrane region" description="Helical" evidence="2">
    <location>
        <begin position="210"/>
        <end position="239"/>
    </location>
</feature>
<organism evidence="3 4">
    <name type="scientific">Geodermatophilus saharensis</name>
    <dbReference type="NCBI Taxonomy" id="1137994"/>
    <lineage>
        <taxon>Bacteria</taxon>
        <taxon>Bacillati</taxon>
        <taxon>Actinomycetota</taxon>
        <taxon>Actinomycetes</taxon>
        <taxon>Geodermatophilales</taxon>
        <taxon>Geodermatophilaceae</taxon>
        <taxon>Geodermatophilus</taxon>
    </lineage>
</organism>
<proteinExistence type="predicted"/>
<feature type="transmembrane region" description="Helical" evidence="2">
    <location>
        <begin position="32"/>
        <end position="51"/>
    </location>
</feature>
<feature type="transmembrane region" description="Helical" evidence="2">
    <location>
        <begin position="163"/>
        <end position="190"/>
    </location>
</feature>
<sequence>MNGGSGRRLAVRGDDTTAPAEGVTDSGDAGGLLTPSALLGAAVAVVLVLPWSLRTSPAHAVLSALQVAVAGAGIARSTHPGLRPVALVTFVFTFAWLGIAPAYQLATGDAAWGDDAVLVGPYTTEALVLLVLATTTLYVAFFRPGRDRPVPAGHAEVDEPPRWVCAGYVLACLVLTPGAVAAAGGVGGLFSSRSARGEALGSAGISLAQSGGLAVALVGILPGALATAAAYLTLIRVLAQVRRSGWGDVDAVDAVLLAAGLALVVLFANPLVNTRALSAAALGSLVLLVLRPRSGPAARWMAVALLMATLVAYPAANAFRGTTTNTAGPEGLEFLAGIDFDGFQQAINALQYVDERGHSWGTYALSGVFYVVPRSIWADKERPASIDVAENRGYEFTNLSLPVHSELFVDFGTIGMVVALALLATAGRRCDLDWTRGARTRWALAAPYACLACLSIIRGPIGANAPVYLTNLGLIAVGLLLARRSVAPGDAPVTGGGGPDR</sequence>
<evidence type="ECO:0000313" key="3">
    <source>
        <dbReference type="EMBL" id="SNS90454.1"/>
    </source>
</evidence>
<dbReference type="EMBL" id="FZOH01000010">
    <property type="protein sequence ID" value="SNS90454.1"/>
    <property type="molecule type" value="Genomic_DNA"/>
</dbReference>
<feature type="transmembrane region" description="Helical" evidence="2">
    <location>
        <begin position="251"/>
        <end position="268"/>
    </location>
</feature>
<keyword evidence="4" id="KW-1185">Reference proteome</keyword>
<protein>
    <recommendedName>
        <fullName evidence="5">Oligosaccharide repeat unit polymerase</fullName>
    </recommendedName>
</protein>